<dbReference type="CDD" id="cd00340">
    <property type="entry name" value="GSH_Peroxidase"/>
    <property type="match status" value="1"/>
</dbReference>
<dbReference type="EMBL" id="LSYV01000002">
    <property type="protein sequence ID" value="KXZ57021.1"/>
    <property type="molecule type" value="Genomic_DNA"/>
</dbReference>
<dbReference type="PROSITE" id="PS00763">
    <property type="entry name" value="GLUTATHIONE_PEROXID_2"/>
    <property type="match status" value="1"/>
</dbReference>
<dbReference type="InterPro" id="IPR013766">
    <property type="entry name" value="Thioredoxin_domain"/>
</dbReference>
<dbReference type="STRING" id="33097.A0A150H4P3"/>
<sequence length="203" mass="21958">MIAHSRVSARAVAPRSSARPARLSTVKPQALFNFGGAAKTAEPSTSEFYNFKVKDIDGKDFKLSSLQGKAVLIVNLASQCGFTPQYNELQALQDKFGGKSFTVLGFPCNQFGAQEPGSNRSIKEFAKSTYGVTFPLMSKVDVNGPGAEPLFQWLKEQKGGLMNSDIKWNFSKFLVDQDGNVVGRYGSTSSPASLEADIKKAMA</sequence>
<feature type="active site" evidence="4">
    <location>
        <position position="80"/>
    </location>
</feature>
<dbReference type="OrthoDB" id="446890at2759"/>
<dbReference type="InterPro" id="IPR029760">
    <property type="entry name" value="GPX_CS"/>
</dbReference>
<proteinExistence type="inferred from homology"/>
<evidence type="ECO:0000256" key="5">
    <source>
        <dbReference type="RuleBase" id="RU000499"/>
    </source>
</evidence>
<gene>
    <name evidence="7" type="ORF">GPECTOR_1g922</name>
</gene>
<dbReference type="GO" id="GO:0004601">
    <property type="term" value="F:peroxidase activity"/>
    <property type="evidence" value="ECO:0007669"/>
    <property type="project" value="UniProtKB-KW"/>
</dbReference>
<evidence type="ECO:0000256" key="1">
    <source>
        <dbReference type="ARBA" id="ARBA00006926"/>
    </source>
</evidence>
<dbReference type="SUPFAM" id="SSF52833">
    <property type="entry name" value="Thioredoxin-like"/>
    <property type="match status" value="1"/>
</dbReference>
<dbReference type="PROSITE" id="PS51352">
    <property type="entry name" value="THIOREDOXIN_2"/>
    <property type="match status" value="1"/>
</dbReference>
<evidence type="ECO:0000256" key="2">
    <source>
        <dbReference type="ARBA" id="ARBA00022559"/>
    </source>
</evidence>
<dbReference type="PROSITE" id="PS51355">
    <property type="entry name" value="GLUTATHIONE_PEROXID_3"/>
    <property type="match status" value="1"/>
</dbReference>
<keyword evidence="8" id="KW-1185">Reference proteome</keyword>
<dbReference type="Proteomes" id="UP000075714">
    <property type="component" value="Unassembled WGS sequence"/>
</dbReference>
<evidence type="ECO:0000256" key="4">
    <source>
        <dbReference type="PIRSR" id="PIRSR000303-1"/>
    </source>
</evidence>
<evidence type="ECO:0000259" key="6">
    <source>
        <dbReference type="PROSITE" id="PS51352"/>
    </source>
</evidence>
<dbReference type="InterPro" id="IPR036249">
    <property type="entry name" value="Thioredoxin-like_sf"/>
</dbReference>
<organism evidence="7 8">
    <name type="scientific">Gonium pectorale</name>
    <name type="common">Green alga</name>
    <dbReference type="NCBI Taxonomy" id="33097"/>
    <lineage>
        <taxon>Eukaryota</taxon>
        <taxon>Viridiplantae</taxon>
        <taxon>Chlorophyta</taxon>
        <taxon>core chlorophytes</taxon>
        <taxon>Chlorophyceae</taxon>
        <taxon>CS clade</taxon>
        <taxon>Chlamydomonadales</taxon>
        <taxon>Volvocaceae</taxon>
        <taxon>Gonium</taxon>
    </lineage>
</organism>
<evidence type="ECO:0000313" key="8">
    <source>
        <dbReference type="Proteomes" id="UP000075714"/>
    </source>
</evidence>
<dbReference type="Pfam" id="PF00255">
    <property type="entry name" value="GSHPx"/>
    <property type="match status" value="1"/>
</dbReference>
<feature type="domain" description="Thioredoxin" evidence="6">
    <location>
        <begin position="42"/>
        <end position="203"/>
    </location>
</feature>
<dbReference type="GO" id="GO:0006979">
    <property type="term" value="P:response to oxidative stress"/>
    <property type="evidence" value="ECO:0007669"/>
    <property type="project" value="InterPro"/>
</dbReference>
<dbReference type="PANTHER" id="PTHR11592:SF78">
    <property type="entry name" value="GLUTATHIONE PEROXIDASE"/>
    <property type="match status" value="1"/>
</dbReference>
<accession>A0A150H4P3</accession>
<name>A0A150H4P3_GONPE</name>
<dbReference type="AlphaFoldDB" id="A0A150H4P3"/>
<reference evidence="8" key="1">
    <citation type="journal article" date="2016" name="Nat. Commun.">
        <title>The Gonium pectorale genome demonstrates co-option of cell cycle regulation during the evolution of multicellularity.</title>
        <authorList>
            <person name="Hanschen E.R."/>
            <person name="Marriage T.N."/>
            <person name="Ferris P.J."/>
            <person name="Hamaji T."/>
            <person name="Toyoda A."/>
            <person name="Fujiyama A."/>
            <person name="Neme R."/>
            <person name="Noguchi H."/>
            <person name="Minakuchi Y."/>
            <person name="Suzuki M."/>
            <person name="Kawai-Toyooka H."/>
            <person name="Smith D.R."/>
            <person name="Sparks H."/>
            <person name="Anderson J."/>
            <person name="Bakaric R."/>
            <person name="Luria V."/>
            <person name="Karger A."/>
            <person name="Kirschner M.W."/>
            <person name="Durand P.M."/>
            <person name="Michod R.E."/>
            <person name="Nozaki H."/>
            <person name="Olson B.J."/>
        </authorList>
    </citation>
    <scope>NUCLEOTIDE SEQUENCE [LARGE SCALE GENOMIC DNA]</scope>
    <source>
        <strain evidence="8">NIES-2863</strain>
    </source>
</reference>
<dbReference type="Gene3D" id="3.40.30.10">
    <property type="entry name" value="Glutaredoxin"/>
    <property type="match status" value="1"/>
</dbReference>
<keyword evidence="2 5" id="KW-0575">Peroxidase</keyword>
<keyword evidence="3 5" id="KW-0560">Oxidoreductase</keyword>
<evidence type="ECO:0000256" key="3">
    <source>
        <dbReference type="ARBA" id="ARBA00023002"/>
    </source>
</evidence>
<evidence type="ECO:0000313" key="7">
    <source>
        <dbReference type="EMBL" id="KXZ57021.1"/>
    </source>
</evidence>
<dbReference type="InterPro" id="IPR000889">
    <property type="entry name" value="Glutathione_peroxidase"/>
</dbReference>
<dbReference type="PANTHER" id="PTHR11592">
    <property type="entry name" value="GLUTATHIONE PEROXIDASE"/>
    <property type="match status" value="1"/>
</dbReference>
<comment type="caution">
    <text evidence="7">The sequence shown here is derived from an EMBL/GenBank/DDBJ whole genome shotgun (WGS) entry which is preliminary data.</text>
</comment>
<dbReference type="FunFam" id="3.40.30.10:FF:000010">
    <property type="entry name" value="Glutathione peroxidase"/>
    <property type="match status" value="1"/>
</dbReference>
<dbReference type="PRINTS" id="PR01011">
    <property type="entry name" value="GLUTPROXDASE"/>
</dbReference>
<dbReference type="PIRSF" id="PIRSF000303">
    <property type="entry name" value="Glutathion_perox"/>
    <property type="match status" value="1"/>
</dbReference>
<comment type="similarity">
    <text evidence="1 5">Belongs to the glutathione peroxidase family.</text>
</comment>
<protein>
    <recommendedName>
        <fullName evidence="5">Glutathione peroxidase</fullName>
    </recommendedName>
</protein>